<organism evidence="11 12">
    <name type="scientific">Clavelina lepadiformis</name>
    <name type="common">Light-bulb sea squirt</name>
    <name type="synonym">Ascidia lepadiformis</name>
    <dbReference type="NCBI Taxonomy" id="159417"/>
    <lineage>
        <taxon>Eukaryota</taxon>
        <taxon>Metazoa</taxon>
        <taxon>Chordata</taxon>
        <taxon>Tunicata</taxon>
        <taxon>Ascidiacea</taxon>
        <taxon>Aplousobranchia</taxon>
        <taxon>Clavelinidae</taxon>
        <taxon>Clavelina</taxon>
    </lineage>
</organism>
<comment type="caution">
    <text evidence="11">The sequence shown here is derived from an EMBL/GenBank/DDBJ whole genome shotgun (WGS) entry which is preliminary data.</text>
</comment>
<feature type="compositionally biased region" description="Polar residues" evidence="9">
    <location>
        <begin position="210"/>
        <end position="228"/>
    </location>
</feature>
<feature type="compositionally biased region" description="Basic and acidic residues" evidence="9">
    <location>
        <begin position="155"/>
        <end position="172"/>
    </location>
</feature>
<dbReference type="Proteomes" id="UP001642483">
    <property type="component" value="Unassembled WGS sequence"/>
</dbReference>
<feature type="compositionally biased region" description="Basic and acidic residues" evidence="9">
    <location>
        <begin position="179"/>
        <end position="189"/>
    </location>
</feature>
<evidence type="ECO:0000259" key="10">
    <source>
        <dbReference type="PROSITE" id="PS00028"/>
    </source>
</evidence>
<dbReference type="Pfam" id="PF12756">
    <property type="entry name" value="zf-C2H2_2"/>
    <property type="match status" value="1"/>
</dbReference>
<dbReference type="InterPro" id="IPR040025">
    <property type="entry name" value="Znf622/Rei1/Reh1"/>
</dbReference>
<keyword evidence="4" id="KW-0479">Metal-binding</keyword>
<sequence length="492" mass="56332">MSTTNYTCITCHVAFTNADVQRLHYKSDWHRYNLKRKVVALPPISIENFQEKVTAQQALTANSQSQENVVGVACKACQRRFNSYNSYANHLKSKKHREAEAKELAVVKKKLEETSQVHIEKSESQDSDTSSELKAIDKALADARSSLQQPTILRSDTEKTSNKNFTKEDNPRLRWYRKQMREMKERKENDEADENSDEWEELSDDEETLGDNSESDVGSQADSNVTETSSLAGVMSRIKLDSDADVESLLSEQGRDQQMISPYQCLFCPKKLTIIEENVSHMSLAHGFFIPELPYLTDLEGLLSYLGEKVGVGNVCLWCNERGHAFYSLKAVRTHMKDKGHCKMFIEGDAALEYADFYDFSSSYPDYDPDDEATDEEIEVVDEDVQEDDSEEDMELVLPSGAKVGHRSLMRYYKQKFPTVDRYNGKGGKPRIERLMAQYKAIGWHGSSSAPALKKQEKDMKYIQSMKAKYLQHLGVKNNKTMMKHFRLQIQY</sequence>
<accession>A0ABP0FT01</accession>
<proteinExistence type="inferred from homology"/>
<protein>
    <recommendedName>
        <fullName evidence="10">C2H2-type domain-containing protein</fullName>
    </recommendedName>
</protein>
<dbReference type="SMART" id="SM00355">
    <property type="entry name" value="ZnF_C2H2"/>
    <property type="match status" value="4"/>
</dbReference>
<name>A0ABP0FT01_CLALP</name>
<keyword evidence="5" id="KW-0677">Repeat</keyword>
<dbReference type="InterPro" id="IPR003604">
    <property type="entry name" value="Matrin/U1-like-C_Znf_C2H2"/>
</dbReference>
<evidence type="ECO:0000256" key="4">
    <source>
        <dbReference type="ARBA" id="ARBA00022723"/>
    </source>
</evidence>
<dbReference type="PANTHER" id="PTHR13182">
    <property type="entry name" value="ZINC FINGER PROTEIN 622"/>
    <property type="match status" value="1"/>
</dbReference>
<dbReference type="PROSITE" id="PS00028">
    <property type="entry name" value="ZINC_FINGER_C2H2_1"/>
    <property type="match status" value="2"/>
</dbReference>
<dbReference type="InterPro" id="IPR022755">
    <property type="entry name" value="Znf_C2H2_jaz"/>
</dbReference>
<feature type="domain" description="C2H2-type" evidence="10">
    <location>
        <begin position="8"/>
        <end position="30"/>
    </location>
</feature>
<dbReference type="InterPro" id="IPR041661">
    <property type="entry name" value="ZN622/Rei1/Reh1_Znf-C2H2"/>
</dbReference>
<dbReference type="Gene3D" id="3.30.160.60">
    <property type="entry name" value="Classic Zinc Finger"/>
    <property type="match status" value="1"/>
</dbReference>
<dbReference type="EMBL" id="CAWYQH010000096">
    <property type="protein sequence ID" value="CAK8682747.1"/>
    <property type="molecule type" value="Genomic_DNA"/>
</dbReference>
<feature type="region of interest" description="Disordered" evidence="9">
    <location>
        <begin position="146"/>
        <end position="228"/>
    </location>
</feature>
<evidence type="ECO:0000256" key="5">
    <source>
        <dbReference type="ARBA" id="ARBA00022737"/>
    </source>
</evidence>
<feature type="domain" description="C2H2-type" evidence="10">
    <location>
        <begin position="74"/>
        <end position="96"/>
    </location>
</feature>
<evidence type="ECO:0000256" key="3">
    <source>
        <dbReference type="ARBA" id="ARBA00022517"/>
    </source>
</evidence>
<dbReference type="PANTHER" id="PTHR13182:SF8">
    <property type="entry name" value="CYTOPLASMIC 60S SUBUNIT BIOGENESIS FACTOR ZNF622"/>
    <property type="match status" value="1"/>
</dbReference>
<evidence type="ECO:0000313" key="12">
    <source>
        <dbReference type="Proteomes" id="UP001642483"/>
    </source>
</evidence>
<feature type="compositionally biased region" description="Acidic residues" evidence="9">
    <location>
        <begin position="190"/>
        <end position="209"/>
    </location>
</feature>
<keyword evidence="7" id="KW-0862">Zinc</keyword>
<evidence type="ECO:0000256" key="9">
    <source>
        <dbReference type="SAM" id="MobiDB-lite"/>
    </source>
</evidence>
<evidence type="ECO:0000313" key="11">
    <source>
        <dbReference type="EMBL" id="CAK8682747.1"/>
    </source>
</evidence>
<keyword evidence="2" id="KW-0963">Cytoplasm</keyword>
<evidence type="ECO:0000256" key="1">
    <source>
        <dbReference type="ARBA" id="ARBA00004496"/>
    </source>
</evidence>
<evidence type="ECO:0000256" key="2">
    <source>
        <dbReference type="ARBA" id="ARBA00022490"/>
    </source>
</evidence>
<dbReference type="InterPro" id="IPR036236">
    <property type="entry name" value="Znf_C2H2_sf"/>
</dbReference>
<keyword evidence="12" id="KW-1185">Reference proteome</keyword>
<keyword evidence="3" id="KW-0690">Ribosome biogenesis</keyword>
<dbReference type="SMART" id="SM00451">
    <property type="entry name" value="ZnF_U1"/>
    <property type="match status" value="2"/>
</dbReference>
<reference evidence="11 12" key="1">
    <citation type="submission" date="2024-02" db="EMBL/GenBank/DDBJ databases">
        <authorList>
            <person name="Daric V."/>
            <person name="Darras S."/>
        </authorList>
    </citation>
    <scope>NUCLEOTIDE SEQUENCE [LARGE SCALE GENOMIC DNA]</scope>
</reference>
<evidence type="ECO:0000256" key="6">
    <source>
        <dbReference type="ARBA" id="ARBA00022771"/>
    </source>
</evidence>
<dbReference type="SUPFAM" id="SSF57667">
    <property type="entry name" value="beta-beta-alpha zinc fingers"/>
    <property type="match status" value="3"/>
</dbReference>
<dbReference type="InterPro" id="IPR013087">
    <property type="entry name" value="Znf_C2H2_type"/>
</dbReference>
<comment type="similarity">
    <text evidence="8">Belongs to the REI1 family.</text>
</comment>
<evidence type="ECO:0000256" key="8">
    <source>
        <dbReference type="ARBA" id="ARBA00034126"/>
    </source>
</evidence>
<keyword evidence="6" id="KW-0863">Zinc-finger</keyword>
<gene>
    <name evidence="11" type="ORF">CVLEPA_LOCUS13537</name>
</gene>
<evidence type="ECO:0000256" key="7">
    <source>
        <dbReference type="ARBA" id="ARBA00022833"/>
    </source>
</evidence>
<dbReference type="Pfam" id="PF12171">
    <property type="entry name" value="zf-C2H2_jaz"/>
    <property type="match status" value="1"/>
</dbReference>
<comment type="subcellular location">
    <subcellularLocation>
        <location evidence="1">Cytoplasm</location>
    </subcellularLocation>
</comment>